<dbReference type="HOGENOM" id="CLU_2723017_0_0_1"/>
<dbReference type="STRING" id="650164.K5V9J4"/>
<name>K5V9J4_PHACS</name>
<keyword evidence="2" id="KW-1185">Reference proteome</keyword>
<dbReference type="InParanoid" id="K5V9J4"/>
<dbReference type="OrthoDB" id="37297at2759"/>
<organism evidence="1 2">
    <name type="scientific">Phanerochaete carnosa (strain HHB-10118-sp)</name>
    <name type="common">White-rot fungus</name>
    <name type="synonym">Peniophora carnosa</name>
    <dbReference type="NCBI Taxonomy" id="650164"/>
    <lineage>
        <taxon>Eukaryota</taxon>
        <taxon>Fungi</taxon>
        <taxon>Dikarya</taxon>
        <taxon>Basidiomycota</taxon>
        <taxon>Agaricomycotina</taxon>
        <taxon>Agaricomycetes</taxon>
        <taxon>Polyporales</taxon>
        <taxon>Phanerochaetaceae</taxon>
        <taxon>Phanerochaete</taxon>
    </lineage>
</organism>
<dbReference type="AlphaFoldDB" id="K5V9J4"/>
<proteinExistence type="predicted"/>
<gene>
    <name evidence="1" type="ORF">PHACADRAFT_250057</name>
</gene>
<protein>
    <submittedName>
        <fullName evidence="1">Uncharacterized protein</fullName>
    </submittedName>
</protein>
<evidence type="ECO:0000313" key="2">
    <source>
        <dbReference type="Proteomes" id="UP000008370"/>
    </source>
</evidence>
<dbReference type="RefSeq" id="XP_007392065.1">
    <property type="nucleotide sequence ID" value="XM_007392003.1"/>
</dbReference>
<dbReference type="KEGG" id="pco:PHACADRAFT_250057"/>
<reference evidence="1 2" key="1">
    <citation type="journal article" date="2012" name="BMC Genomics">
        <title>Comparative genomics of the white-rot fungi, Phanerochaete carnosa and P. chrysosporium, to elucidate the genetic basis of the distinct wood types they colonize.</title>
        <authorList>
            <person name="Suzuki H."/>
            <person name="MacDonald J."/>
            <person name="Syed K."/>
            <person name="Salamov A."/>
            <person name="Hori C."/>
            <person name="Aerts A."/>
            <person name="Henrissat B."/>
            <person name="Wiebenga A."/>
            <person name="vanKuyk P.A."/>
            <person name="Barry K."/>
            <person name="Lindquist E."/>
            <person name="LaButti K."/>
            <person name="Lapidus A."/>
            <person name="Lucas S."/>
            <person name="Coutinho P."/>
            <person name="Gong Y."/>
            <person name="Samejima M."/>
            <person name="Mahadevan R."/>
            <person name="Abou-Zaid M."/>
            <person name="de Vries R.P."/>
            <person name="Igarashi K."/>
            <person name="Yadav J.S."/>
            <person name="Grigoriev I.V."/>
            <person name="Master E.R."/>
        </authorList>
    </citation>
    <scope>NUCLEOTIDE SEQUENCE [LARGE SCALE GENOMIC DNA]</scope>
    <source>
        <strain evidence="1 2">HHB-10118-sp</strain>
    </source>
</reference>
<evidence type="ECO:0000313" key="1">
    <source>
        <dbReference type="EMBL" id="EKM59506.1"/>
    </source>
</evidence>
<sequence>MSQSQLFERQEEYYDIPTSTLTPIQIREKLAALAASVIGENNKASFADVLTLKSSPNGGVAVTDDLKYTGES</sequence>
<dbReference type="EMBL" id="JH930469">
    <property type="protein sequence ID" value="EKM59506.1"/>
    <property type="molecule type" value="Genomic_DNA"/>
</dbReference>
<dbReference type="Proteomes" id="UP000008370">
    <property type="component" value="Unassembled WGS sequence"/>
</dbReference>
<dbReference type="GeneID" id="18914820"/>
<accession>K5V9J4</accession>